<evidence type="ECO:0000313" key="2">
    <source>
        <dbReference type="Proteomes" id="UP001596233"/>
    </source>
</evidence>
<dbReference type="Proteomes" id="UP001596233">
    <property type="component" value="Unassembled WGS sequence"/>
</dbReference>
<proteinExistence type="predicted"/>
<reference evidence="2" key="1">
    <citation type="journal article" date="2019" name="Int. J. Syst. Evol. Microbiol.">
        <title>The Global Catalogue of Microorganisms (GCM) 10K type strain sequencing project: providing services to taxonomists for standard genome sequencing and annotation.</title>
        <authorList>
            <consortium name="The Broad Institute Genomics Platform"/>
            <consortium name="The Broad Institute Genome Sequencing Center for Infectious Disease"/>
            <person name="Wu L."/>
            <person name="Ma J."/>
        </authorList>
    </citation>
    <scope>NUCLEOTIDE SEQUENCE [LARGE SCALE GENOMIC DNA]</scope>
    <source>
        <strain evidence="2">PCU 280</strain>
    </source>
</reference>
<evidence type="ECO:0000313" key="1">
    <source>
        <dbReference type="EMBL" id="MFC6332750.1"/>
    </source>
</evidence>
<name>A0ABW1V5V7_9BACL</name>
<evidence type="ECO:0008006" key="3">
    <source>
        <dbReference type="Google" id="ProtNLM"/>
    </source>
</evidence>
<gene>
    <name evidence="1" type="ORF">ACFP56_08955</name>
</gene>
<protein>
    <recommendedName>
        <fullName evidence="3">Phage ABA sandwich domain-containing protein</fullName>
    </recommendedName>
</protein>
<sequence length="128" mass="14905">MYVGENDARKLVELGFKRTFYVDEVAPFDIYKHNEEEWCVGGRIVPEGNLLSPNEVYLNGAWLPNIYDLMFWLESNDYMYVLSHNYEGLLYKLEVFDEDRKVLVKAKGGTPANVFCNAILKILAMKRK</sequence>
<organism evidence="1 2">
    <name type="scientific">Paenibacillus septentrionalis</name>
    <dbReference type="NCBI Taxonomy" id="429342"/>
    <lineage>
        <taxon>Bacteria</taxon>
        <taxon>Bacillati</taxon>
        <taxon>Bacillota</taxon>
        <taxon>Bacilli</taxon>
        <taxon>Bacillales</taxon>
        <taxon>Paenibacillaceae</taxon>
        <taxon>Paenibacillus</taxon>
    </lineage>
</organism>
<accession>A0ABW1V5V7</accession>
<comment type="caution">
    <text evidence="1">The sequence shown here is derived from an EMBL/GenBank/DDBJ whole genome shotgun (WGS) entry which is preliminary data.</text>
</comment>
<dbReference type="RefSeq" id="WP_379233513.1">
    <property type="nucleotide sequence ID" value="NZ_JBHSTE010000003.1"/>
</dbReference>
<dbReference type="EMBL" id="JBHSTE010000003">
    <property type="protein sequence ID" value="MFC6332750.1"/>
    <property type="molecule type" value="Genomic_DNA"/>
</dbReference>
<keyword evidence="2" id="KW-1185">Reference proteome</keyword>